<dbReference type="InterPro" id="IPR013857">
    <property type="entry name" value="NADH-UbQ_OxRdtase-assoc_prot30"/>
</dbReference>
<reference evidence="3 4" key="1">
    <citation type="submission" date="2016-07" db="EMBL/GenBank/DDBJ databases">
        <title>Pervasive Adenine N6-methylation of Active Genes in Fungi.</title>
        <authorList>
            <consortium name="DOE Joint Genome Institute"/>
            <person name="Mondo S.J."/>
            <person name="Dannebaum R.O."/>
            <person name="Kuo R.C."/>
            <person name="Labutti K."/>
            <person name="Haridas S."/>
            <person name="Kuo A."/>
            <person name="Salamov A."/>
            <person name="Ahrendt S.R."/>
            <person name="Lipzen A."/>
            <person name="Sullivan W."/>
            <person name="Andreopoulos W.B."/>
            <person name="Clum A."/>
            <person name="Lindquist E."/>
            <person name="Daum C."/>
            <person name="Ramamoorthy G.K."/>
            <person name="Gryganskyi A."/>
            <person name="Culley D."/>
            <person name="Magnuson J.K."/>
            <person name="James T.Y."/>
            <person name="O'Malley M.A."/>
            <person name="Stajich J.E."/>
            <person name="Spatafora J.W."/>
            <person name="Visel A."/>
            <person name="Grigoriev I.V."/>
        </authorList>
    </citation>
    <scope>NUCLEOTIDE SEQUENCE [LARGE SCALE GENOMIC DNA]</scope>
    <source>
        <strain evidence="3 4">CBS 931.73</strain>
    </source>
</reference>
<keyword evidence="4" id="KW-1185">Reference proteome</keyword>
<comment type="caution">
    <text evidence="3">The sequence shown here is derived from an EMBL/GenBank/DDBJ whole genome shotgun (WGS) entry which is preliminary data.</text>
</comment>
<organism evidence="3 4">
    <name type="scientific">Basidiobolus meristosporus CBS 931.73</name>
    <dbReference type="NCBI Taxonomy" id="1314790"/>
    <lineage>
        <taxon>Eukaryota</taxon>
        <taxon>Fungi</taxon>
        <taxon>Fungi incertae sedis</taxon>
        <taxon>Zoopagomycota</taxon>
        <taxon>Entomophthoromycotina</taxon>
        <taxon>Basidiobolomycetes</taxon>
        <taxon>Basidiobolales</taxon>
        <taxon>Basidiobolaceae</taxon>
        <taxon>Basidiobolus</taxon>
    </lineage>
</organism>
<dbReference type="PANTHER" id="PTHR13194:SF19">
    <property type="entry name" value="NAD(P)-BINDING ROSSMANN-FOLD SUPERFAMILY PROTEIN"/>
    <property type="match status" value="1"/>
</dbReference>
<dbReference type="InterPro" id="IPR039131">
    <property type="entry name" value="NDUFAF1"/>
</dbReference>
<dbReference type="SUPFAM" id="SSF49785">
    <property type="entry name" value="Galactose-binding domain-like"/>
    <property type="match status" value="1"/>
</dbReference>
<dbReference type="OrthoDB" id="426386at2759"/>
<dbReference type="Pfam" id="PF08547">
    <property type="entry name" value="CIA30"/>
    <property type="match status" value="1"/>
</dbReference>
<dbReference type="EMBL" id="MCFE01000151">
    <property type="protein sequence ID" value="ORX96577.1"/>
    <property type="molecule type" value="Genomic_DNA"/>
</dbReference>
<evidence type="ECO:0000313" key="3">
    <source>
        <dbReference type="EMBL" id="ORX96577.1"/>
    </source>
</evidence>
<evidence type="ECO:0000313" key="4">
    <source>
        <dbReference type="Proteomes" id="UP000193498"/>
    </source>
</evidence>
<evidence type="ECO:0000256" key="1">
    <source>
        <dbReference type="ARBA" id="ARBA00007884"/>
    </source>
</evidence>
<name>A0A1Y1YEZ8_9FUNG</name>
<feature type="domain" description="NADH:ubiquinone oxidoreductase intermediate-associated protein 30" evidence="2">
    <location>
        <begin position="47"/>
        <end position="204"/>
    </location>
</feature>
<dbReference type="Proteomes" id="UP000193498">
    <property type="component" value="Unassembled WGS sequence"/>
</dbReference>
<dbReference type="GO" id="GO:0051082">
    <property type="term" value="F:unfolded protein binding"/>
    <property type="evidence" value="ECO:0007669"/>
    <property type="project" value="TreeGrafter"/>
</dbReference>
<evidence type="ECO:0000259" key="2">
    <source>
        <dbReference type="Pfam" id="PF08547"/>
    </source>
</evidence>
<dbReference type="PANTHER" id="PTHR13194">
    <property type="entry name" value="COMPLEX I INTERMEDIATE-ASSOCIATED PROTEIN 30"/>
    <property type="match status" value="1"/>
</dbReference>
<dbReference type="InterPro" id="IPR008979">
    <property type="entry name" value="Galactose-bd-like_sf"/>
</dbReference>
<dbReference type="InParanoid" id="A0A1Y1YEZ8"/>
<dbReference type="AlphaFoldDB" id="A0A1Y1YEZ8"/>
<accession>A0A1Y1YEZ8</accession>
<comment type="similarity">
    <text evidence="1">Belongs to the CIA30 family.</text>
</comment>
<keyword evidence="3" id="KW-0830">Ubiquinone</keyword>
<protein>
    <submittedName>
        <fullName evidence="3">NADH:ubiquinone oxidoreductase complex I intermediate-associated protein 30</fullName>
    </submittedName>
</protein>
<proteinExistence type="inferred from homology"/>
<dbReference type="GO" id="GO:0010257">
    <property type="term" value="P:NADH dehydrogenase complex assembly"/>
    <property type="evidence" value="ECO:0007669"/>
    <property type="project" value="TreeGrafter"/>
</dbReference>
<dbReference type="STRING" id="1314790.A0A1Y1YEZ8"/>
<gene>
    <name evidence="3" type="ORF">K493DRAFT_259526</name>
</gene>
<sequence length="214" mass="23969">MFRTIAVIGACTVATAAYYASQLMRYSSEEEKKRSIFGKSINWKSLAFTAVDDRVRGGRSQSHLTVNREGTAAVFHGHLDYTALGGAGFASQFYSKPGSPYNLREFQGLCIETEDGDGKTYAINLKTEHSPKRPDNRNASVVEYKYLFTPGPERQTFFAPFEEFKPYYRGRMLDEDRLVDKSDIKSVSLMASSFFAKQGGDFSVTFVSVSAYKN</sequence>